<accession>A0A4Y3J5L0</accession>
<sequence length="59" mass="6530">MALLCCDKFSSVFISESLGDLDMEILKFLQSFNTVGTYLTIASTVLVGLIIYFYVINPA</sequence>
<reference evidence="2 3" key="1">
    <citation type="submission" date="2019-06" db="EMBL/GenBank/DDBJ databases">
        <title>Whole genome shotgun sequence of Acinetobacter pittii NBRC 110514.</title>
        <authorList>
            <person name="Hosoyama A."/>
            <person name="Uohara A."/>
            <person name="Ohji S."/>
            <person name="Ichikawa N."/>
        </authorList>
    </citation>
    <scope>NUCLEOTIDE SEQUENCE [LARGE SCALE GENOMIC DNA]</scope>
    <source>
        <strain evidence="2 3">NBRC 110514</strain>
    </source>
</reference>
<name>A0A4Y3J5L0_ACIPI</name>
<dbReference type="AlphaFoldDB" id="A0A4Y3J5L0"/>
<protein>
    <submittedName>
        <fullName evidence="2">Uncharacterized protein</fullName>
    </submittedName>
</protein>
<evidence type="ECO:0000313" key="3">
    <source>
        <dbReference type="Proteomes" id="UP000317717"/>
    </source>
</evidence>
<organism evidence="2 3">
    <name type="scientific">Acinetobacter pittii</name>
    <name type="common">Acinetobacter genomosp. 3</name>
    <dbReference type="NCBI Taxonomy" id="48296"/>
    <lineage>
        <taxon>Bacteria</taxon>
        <taxon>Pseudomonadati</taxon>
        <taxon>Pseudomonadota</taxon>
        <taxon>Gammaproteobacteria</taxon>
        <taxon>Moraxellales</taxon>
        <taxon>Moraxellaceae</taxon>
        <taxon>Acinetobacter</taxon>
        <taxon>Acinetobacter calcoaceticus/baumannii complex</taxon>
    </lineage>
</organism>
<comment type="caution">
    <text evidence="2">The sequence shown here is derived from an EMBL/GenBank/DDBJ whole genome shotgun (WGS) entry which is preliminary data.</text>
</comment>
<gene>
    <name evidence="2" type="ORF">PA3_12010</name>
</gene>
<keyword evidence="1" id="KW-1133">Transmembrane helix</keyword>
<keyword evidence="1" id="KW-0812">Transmembrane</keyword>
<feature type="transmembrane region" description="Helical" evidence="1">
    <location>
        <begin position="35"/>
        <end position="55"/>
    </location>
</feature>
<dbReference type="EMBL" id="BJLJ01000005">
    <property type="protein sequence ID" value="GEA67043.1"/>
    <property type="molecule type" value="Genomic_DNA"/>
</dbReference>
<evidence type="ECO:0000256" key="1">
    <source>
        <dbReference type="SAM" id="Phobius"/>
    </source>
</evidence>
<proteinExistence type="predicted"/>
<keyword evidence="1" id="KW-0472">Membrane</keyword>
<evidence type="ECO:0000313" key="2">
    <source>
        <dbReference type="EMBL" id="GEA67043.1"/>
    </source>
</evidence>
<dbReference type="Proteomes" id="UP000317717">
    <property type="component" value="Unassembled WGS sequence"/>
</dbReference>